<reference evidence="3" key="1">
    <citation type="submission" date="2014-12" db="EMBL/GenBank/DDBJ databases">
        <title>The draft genome of the Tatumella morbirosei type strain, LMG23360T isolated from pineapple rot.</title>
        <authorList>
            <person name="Smits T.H."/>
            <person name="Palmer M."/>
            <person name="Venter S.N."/>
            <person name="Duffy B."/>
            <person name="Steenkamp E.T."/>
            <person name="Chan W.Y."/>
            <person name="Coutinho T.A."/>
            <person name="Coetzee M.P."/>
            <person name="De Maayer P."/>
        </authorList>
    </citation>
    <scope>NUCLEOTIDE SEQUENCE [LARGE SCALE GENOMIC DNA]</scope>
    <source>
        <strain evidence="3">LMG 23360</strain>
    </source>
</reference>
<keyword evidence="1" id="KW-0732">Signal</keyword>
<feature type="chain" id="PRO_5001910761" evidence="1">
    <location>
        <begin position="22"/>
        <end position="172"/>
    </location>
</feature>
<sequence length="172" mass="17216">MRKLLIAATVTSLIAIPATEAATVTGSLTVSATLAASCAVNTSTTGTTTTAVLNFGTVTSMAANIDASTSSTGGSKVTVLCSNGTGWTLAMNGGSNVSGTQRRMLGGNTEYVPYNLYSDSARTVAIGINTTALSGTGTGALQSYDIYGRIPAGSTLATPGAYTDTVTMTLTY</sequence>
<dbReference type="STRING" id="642227.HA49_08920"/>
<dbReference type="OrthoDB" id="129846at2"/>
<dbReference type="Pfam" id="PF05229">
    <property type="entry name" value="SCPU"/>
    <property type="match status" value="1"/>
</dbReference>
<dbReference type="InterPro" id="IPR053167">
    <property type="entry name" value="Spore_coat_component"/>
</dbReference>
<evidence type="ECO:0000259" key="2">
    <source>
        <dbReference type="Pfam" id="PF05229"/>
    </source>
</evidence>
<proteinExistence type="predicted"/>
<dbReference type="SMART" id="SM00972">
    <property type="entry name" value="SCPU"/>
    <property type="match status" value="1"/>
</dbReference>
<name>A0A095TEI8_9GAMM</name>
<dbReference type="PANTHER" id="PTHR37089:SF3">
    <property type="entry name" value="EXPORTED PROTEIN"/>
    <property type="match status" value="1"/>
</dbReference>
<gene>
    <name evidence="3" type="ORF">HA49_08920</name>
</gene>
<evidence type="ECO:0000313" key="3">
    <source>
        <dbReference type="EMBL" id="KGD75331.1"/>
    </source>
</evidence>
<feature type="signal peptide" evidence="1">
    <location>
        <begin position="1"/>
        <end position="21"/>
    </location>
</feature>
<dbReference type="RefSeq" id="WP_038019040.1">
    <property type="nucleotide sequence ID" value="NZ_JPKR02000004.1"/>
</dbReference>
<protein>
    <submittedName>
        <fullName evidence="3">Spore coat protein SpoU</fullName>
    </submittedName>
</protein>
<accession>A0A095TEI8</accession>
<keyword evidence="4" id="KW-1185">Reference proteome</keyword>
<dbReference type="AlphaFoldDB" id="A0A095TEI8"/>
<feature type="domain" description="Spore coat protein U/FanG" evidence="2">
    <location>
        <begin position="25"/>
        <end position="169"/>
    </location>
</feature>
<dbReference type="EMBL" id="JPKR02000004">
    <property type="protein sequence ID" value="KGD75331.1"/>
    <property type="molecule type" value="Genomic_DNA"/>
</dbReference>
<dbReference type="Proteomes" id="UP000029577">
    <property type="component" value="Unassembled WGS sequence"/>
</dbReference>
<comment type="caution">
    <text evidence="3">The sequence shown here is derived from an EMBL/GenBank/DDBJ whole genome shotgun (WGS) entry which is preliminary data.</text>
</comment>
<dbReference type="eggNOG" id="COG5430">
    <property type="taxonomic scope" value="Bacteria"/>
</dbReference>
<organism evidence="3 4">
    <name type="scientific">Tatumella morbirosei</name>
    <dbReference type="NCBI Taxonomy" id="642227"/>
    <lineage>
        <taxon>Bacteria</taxon>
        <taxon>Pseudomonadati</taxon>
        <taxon>Pseudomonadota</taxon>
        <taxon>Gammaproteobacteria</taxon>
        <taxon>Enterobacterales</taxon>
        <taxon>Erwiniaceae</taxon>
        <taxon>Tatumella</taxon>
    </lineage>
</organism>
<dbReference type="PANTHER" id="PTHR37089">
    <property type="entry name" value="PROTEIN U-RELATED"/>
    <property type="match status" value="1"/>
</dbReference>
<evidence type="ECO:0000256" key="1">
    <source>
        <dbReference type="SAM" id="SignalP"/>
    </source>
</evidence>
<evidence type="ECO:0000313" key="4">
    <source>
        <dbReference type="Proteomes" id="UP000029577"/>
    </source>
</evidence>
<dbReference type="InterPro" id="IPR007893">
    <property type="entry name" value="Spore_coat_U/FanG"/>
</dbReference>